<evidence type="ECO:0000313" key="4">
    <source>
        <dbReference type="EMBL" id="GGW58255.1"/>
    </source>
</evidence>
<dbReference type="Pfam" id="PF00107">
    <property type="entry name" value="ADH_zinc_N"/>
    <property type="match status" value="1"/>
</dbReference>
<evidence type="ECO:0000313" key="5">
    <source>
        <dbReference type="Proteomes" id="UP000634667"/>
    </source>
</evidence>
<keyword evidence="2" id="KW-0560">Oxidoreductase</keyword>
<dbReference type="InterPro" id="IPR013154">
    <property type="entry name" value="ADH-like_N"/>
</dbReference>
<proteinExistence type="predicted"/>
<dbReference type="SUPFAM" id="SSF50129">
    <property type="entry name" value="GroES-like"/>
    <property type="match status" value="1"/>
</dbReference>
<feature type="domain" description="Enoyl reductase (ER)" evidence="3">
    <location>
        <begin position="18"/>
        <end position="331"/>
    </location>
</feature>
<dbReference type="SUPFAM" id="SSF51735">
    <property type="entry name" value="NAD(P)-binding Rossmann-fold domains"/>
    <property type="match status" value="1"/>
</dbReference>
<keyword evidence="5" id="KW-1185">Reference proteome</keyword>
<sequence>MNFTIPDVMQAVQVINPGKSSQLAWQTVPVPKPAPGQLLLKTAAAGINRADLMQRQGRYPAPKGDSDILGLEASGIVVAVGDASLAEHLGQAKFGLVNGGGYAEYVILPASQAINVPSGWSMAQAAATAETFLTAYQLLFTIGQASAGQRVLLHAGASGVGTSAIMLAKAKGLQVAVTVGSDVKAAACLALGADIAINYREDDFAAQLHQHWPTGCDLILDPVAGSYLVANTRLLALDGKIIVYAMMGGRMIKEFDLAGLFQKRGHLLFSTLRNRDRAYKQQLTADFMRDFSSALQAKTLQPVLHATFAASDVEAAHALLSSNNTIGKLVLCF</sequence>
<dbReference type="InterPro" id="IPR020843">
    <property type="entry name" value="ER"/>
</dbReference>
<dbReference type="InterPro" id="IPR036291">
    <property type="entry name" value="NAD(P)-bd_dom_sf"/>
</dbReference>
<dbReference type="InterPro" id="IPR013149">
    <property type="entry name" value="ADH-like_C"/>
</dbReference>
<dbReference type="NCBIfam" id="TIGR02824">
    <property type="entry name" value="quinone_pig3"/>
    <property type="match status" value="1"/>
</dbReference>
<gene>
    <name evidence="4" type="ORF">GCM10008111_13040</name>
</gene>
<dbReference type="PANTHER" id="PTHR48106">
    <property type="entry name" value="QUINONE OXIDOREDUCTASE PIG3-RELATED"/>
    <property type="match status" value="1"/>
</dbReference>
<dbReference type="InterPro" id="IPR014189">
    <property type="entry name" value="Quinone_OxRdtase_PIG3"/>
</dbReference>
<dbReference type="Proteomes" id="UP000634667">
    <property type="component" value="Unassembled WGS sequence"/>
</dbReference>
<dbReference type="PANTHER" id="PTHR48106:SF18">
    <property type="entry name" value="QUINONE OXIDOREDUCTASE PIG3"/>
    <property type="match status" value="1"/>
</dbReference>
<accession>A0ABQ2WM36</accession>
<evidence type="ECO:0000256" key="2">
    <source>
        <dbReference type="ARBA" id="ARBA00023002"/>
    </source>
</evidence>
<dbReference type="SMART" id="SM00829">
    <property type="entry name" value="PKS_ER"/>
    <property type="match status" value="1"/>
</dbReference>
<keyword evidence="1" id="KW-0521">NADP</keyword>
<dbReference type="Gene3D" id="3.40.50.720">
    <property type="entry name" value="NAD(P)-binding Rossmann-like Domain"/>
    <property type="match status" value="1"/>
</dbReference>
<dbReference type="Gene3D" id="3.90.180.10">
    <property type="entry name" value="Medium-chain alcohol dehydrogenases, catalytic domain"/>
    <property type="match status" value="1"/>
</dbReference>
<dbReference type="Pfam" id="PF08240">
    <property type="entry name" value="ADH_N"/>
    <property type="match status" value="1"/>
</dbReference>
<dbReference type="RefSeq" id="WP_189481706.1">
    <property type="nucleotide sequence ID" value="NZ_BMYR01000004.1"/>
</dbReference>
<name>A0ABQ2WM36_9ALTE</name>
<dbReference type="EMBL" id="BMYR01000004">
    <property type="protein sequence ID" value="GGW58255.1"/>
    <property type="molecule type" value="Genomic_DNA"/>
</dbReference>
<evidence type="ECO:0000259" key="3">
    <source>
        <dbReference type="SMART" id="SM00829"/>
    </source>
</evidence>
<reference evidence="5" key="1">
    <citation type="journal article" date="2019" name="Int. J. Syst. Evol. Microbiol.">
        <title>The Global Catalogue of Microorganisms (GCM) 10K type strain sequencing project: providing services to taxonomists for standard genome sequencing and annotation.</title>
        <authorList>
            <consortium name="The Broad Institute Genomics Platform"/>
            <consortium name="The Broad Institute Genome Sequencing Center for Infectious Disease"/>
            <person name="Wu L."/>
            <person name="Ma J."/>
        </authorList>
    </citation>
    <scope>NUCLEOTIDE SEQUENCE [LARGE SCALE GENOMIC DNA]</scope>
    <source>
        <strain evidence="5">KCTC 23723</strain>
    </source>
</reference>
<organism evidence="4 5">
    <name type="scientific">Alishewanella tabrizica</name>
    <dbReference type="NCBI Taxonomy" id="671278"/>
    <lineage>
        <taxon>Bacteria</taxon>
        <taxon>Pseudomonadati</taxon>
        <taxon>Pseudomonadota</taxon>
        <taxon>Gammaproteobacteria</taxon>
        <taxon>Alteromonadales</taxon>
        <taxon>Alteromonadaceae</taxon>
        <taxon>Alishewanella</taxon>
    </lineage>
</organism>
<protein>
    <submittedName>
        <fullName evidence="4">NAD(P)H quinone oxidoreductase</fullName>
    </submittedName>
</protein>
<comment type="caution">
    <text evidence="4">The sequence shown here is derived from an EMBL/GenBank/DDBJ whole genome shotgun (WGS) entry which is preliminary data.</text>
</comment>
<dbReference type="CDD" id="cd05276">
    <property type="entry name" value="p53_inducible_oxidoreductase"/>
    <property type="match status" value="1"/>
</dbReference>
<dbReference type="InterPro" id="IPR011032">
    <property type="entry name" value="GroES-like_sf"/>
</dbReference>
<evidence type="ECO:0000256" key="1">
    <source>
        <dbReference type="ARBA" id="ARBA00022857"/>
    </source>
</evidence>